<organism evidence="1 2">
    <name type="scientific">Xenoophorus captivus</name>
    <dbReference type="NCBI Taxonomy" id="1517983"/>
    <lineage>
        <taxon>Eukaryota</taxon>
        <taxon>Metazoa</taxon>
        <taxon>Chordata</taxon>
        <taxon>Craniata</taxon>
        <taxon>Vertebrata</taxon>
        <taxon>Euteleostomi</taxon>
        <taxon>Actinopterygii</taxon>
        <taxon>Neopterygii</taxon>
        <taxon>Teleostei</taxon>
        <taxon>Neoteleostei</taxon>
        <taxon>Acanthomorphata</taxon>
        <taxon>Ovalentaria</taxon>
        <taxon>Atherinomorphae</taxon>
        <taxon>Cyprinodontiformes</taxon>
        <taxon>Goodeidae</taxon>
        <taxon>Xenoophorus</taxon>
    </lineage>
</organism>
<dbReference type="EMBL" id="JAHRIN010017784">
    <property type="protein sequence ID" value="MEQ2197527.1"/>
    <property type="molecule type" value="Genomic_DNA"/>
</dbReference>
<protein>
    <submittedName>
        <fullName evidence="1">Uncharacterized protein</fullName>
    </submittedName>
</protein>
<evidence type="ECO:0000313" key="1">
    <source>
        <dbReference type="EMBL" id="MEQ2197527.1"/>
    </source>
</evidence>
<dbReference type="Proteomes" id="UP001434883">
    <property type="component" value="Unassembled WGS sequence"/>
</dbReference>
<comment type="caution">
    <text evidence="1">The sequence shown here is derived from an EMBL/GenBank/DDBJ whole genome shotgun (WGS) entry which is preliminary data.</text>
</comment>
<reference evidence="1 2" key="1">
    <citation type="submission" date="2021-06" db="EMBL/GenBank/DDBJ databases">
        <authorList>
            <person name="Palmer J.M."/>
        </authorList>
    </citation>
    <scope>NUCLEOTIDE SEQUENCE [LARGE SCALE GENOMIC DNA]</scope>
    <source>
        <strain evidence="1 2">XC_2019</strain>
        <tissue evidence="1">Muscle</tissue>
    </source>
</reference>
<keyword evidence="2" id="KW-1185">Reference proteome</keyword>
<evidence type="ECO:0000313" key="2">
    <source>
        <dbReference type="Proteomes" id="UP001434883"/>
    </source>
</evidence>
<accession>A0ABV0QQ96</accession>
<name>A0ABV0QQ96_9TELE</name>
<sequence>MLGHPAFQENTKLSLLKEKKLKGKTFSFHLWLEFLTKTENDTFQTKHCVVYFKPNNILRQNYFNPRIKHPNTHCLAVWYIQSSAARNVQISTLEKPHSSYTEEQTCQFKTQWII</sequence>
<gene>
    <name evidence="1" type="ORF">XENOCAPTIV_030851</name>
</gene>
<proteinExistence type="predicted"/>